<keyword evidence="2" id="KW-0472">Membrane</keyword>
<keyword evidence="2" id="KW-1133">Transmembrane helix</keyword>
<protein>
    <submittedName>
        <fullName evidence="3">Uncharacterized protein</fullName>
    </submittedName>
</protein>
<reference evidence="3" key="1">
    <citation type="submission" date="2024-02" db="EMBL/GenBank/DDBJ databases">
        <title>FIRST GENOME SEQUENCES OF Leishmania (Viannia) shawi, Leishmania (Viannia) lindenbergi AND Leishmania (Viannia) utingensis.</title>
        <authorList>
            <person name="Resadore F."/>
            <person name="Custodio M.G.F."/>
            <person name="Boite M.C."/>
            <person name="Cupolillo E."/>
            <person name="Ferreira G.E.M."/>
        </authorList>
    </citation>
    <scope>NUCLEOTIDE SEQUENCE</scope>
    <source>
        <strain evidence="3">MHOM/BR/2013/18 LTA MLF</strain>
    </source>
</reference>
<dbReference type="EMBL" id="JBAMZJ010000023">
    <property type="protein sequence ID" value="KAL0525616.1"/>
    <property type="molecule type" value="Genomic_DNA"/>
</dbReference>
<evidence type="ECO:0000313" key="3">
    <source>
        <dbReference type="EMBL" id="KAL0525616.1"/>
    </source>
</evidence>
<feature type="region of interest" description="Disordered" evidence="1">
    <location>
        <begin position="79"/>
        <end position="106"/>
    </location>
</feature>
<sequence length="246" mass="26507">MPVATWCTRLEVAPAPHTSRQRGAQWNTLGPRCHSARHMAGTDALTVAGRTDAAPCRAGAAGTSSDATLAPPGVVGRCLGPRQKRLGTGRASSLRRQPSFGGHPARPHSALSSFPLLMLIIMLGGGIVGPSFAVVHAKDCLTRGSNAMIAWKHEGGTFQCDNCLRADAVSVSSNTIPRHWTEYDKDRHAMNFFVEEHRDGNNVLVRDEIRGISILLRSDLSGIRTEGEQNFRQLYSGAFIPVVDCT</sequence>
<proteinExistence type="predicted"/>
<dbReference type="Proteomes" id="UP001500493">
    <property type="component" value="Unassembled WGS sequence"/>
</dbReference>
<keyword evidence="2" id="KW-0812">Transmembrane</keyword>
<evidence type="ECO:0000256" key="2">
    <source>
        <dbReference type="SAM" id="Phobius"/>
    </source>
</evidence>
<evidence type="ECO:0000256" key="1">
    <source>
        <dbReference type="SAM" id="MobiDB-lite"/>
    </source>
</evidence>
<dbReference type="AlphaFoldDB" id="A0AAW3BVL5"/>
<evidence type="ECO:0000313" key="4">
    <source>
        <dbReference type="Proteomes" id="UP001500493"/>
    </source>
</evidence>
<name>A0AAW3BVL5_9TRYP</name>
<organism evidence="3 4">
    <name type="scientific">Leishmania shawi</name>
    <dbReference type="NCBI Taxonomy" id="5680"/>
    <lineage>
        <taxon>Eukaryota</taxon>
        <taxon>Discoba</taxon>
        <taxon>Euglenozoa</taxon>
        <taxon>Kinetoplastea</taxon>
        <taxon>Metakinetoplastina</taxon>
        <taxon>Trypanosomatida</taxon>
        <taxon>Trypanosomatidae</taxon>
        <taxon>Leishmaniinae</taxon>
        <taxon>Leishmania</taxon>
        <taxon>Leishmania guyanensis species complex</taxon>
    </lineage>
</organism>
<feature type="transmembrane region" description="Helical" evidence="2">
    <location>
        <begin position="116"/>
        <end position="135"/>
    </location>
</feature>
<accession>A0AAW3BVL5</accession>
<gene>
    <name evidence="3" type="ORF">Q4I32_003748</name>
</gene>
<comment type="caution">
    <text evidence="3">The sequence shown here is derived from an EMBL/GenBank/DDBJ whole genome shotgun (WGS) entry which is preliminary data.</text>
</comment>